<evidence type="ECO:0000313" key="1">
    <source>
        <dbReference type="EMBL" id="KAI3813150.1"/>
    </source>
</evidence>
<keyword evidence="2" id="KW-1185">Reference proteome</keyword>
<dbReference type="Proteomes" id="UP001056120">
    <property type="component" value="Linkage Group LG06"/>
</dbReference>
<dbReference type="EMBL" id="CM042023">
    <property type="protein sequence ID" value="KAI3813150.1"/>
    <property type="molecule type" value="Genomic_DNA"/>
</dbReference>
<comment type="caution">
    <text evidence="1">The sequence shown here is derived from an EMBL/GenBank/DDBJ whole genome shotgun (WGS) entry which is preliminary data.</text>
</comment>
<reference evidence="1 2" key="2">
    <citation type="journal article" date="2022" name="Mol. Ecol. Resour.">
        <title>The genomes of chicory, endive, great burdock and yacon provide insights into Asteraceae paleo-polyploidization history and plant inulin production.</title>
        <authorList>
            <person name="Fan W."/>
            <person name="Wang S."/>
            <person name="Wang H."/>
            <person name="Wang A."/>
            <person name="Jiang F."/>
            <person name="Liu H."/>
            <person name="Zhao H."/>
            <person name="Xu D."/>
            <person name="Zhang Y."/>
        </authorList>
    </citation>
    <scope>NUCLEOTIDE SEQUENCE [LARGE SCALE GENOMIC DNA]</scope>
    <source>
        <strain evidence="2">cv. Yunnan</strain>
        <tissue evidence="1">Leaves</tissue>
    </source>
</reference>
<proteinExistence type="predicted"/>
<accession>A0ACB9IYR8</accession>
<organism evidence="1 2">
    <name type="scientific">Smallanthus sonchifolius</name>
    <dbReference type="NCBI Taxonomy" id="185202"/>
    <lineage>
        <taxon>Eukaryota</taxon>
        <taxon>Viridiplantae</taxon>
        <taxon>Streptophyta</taxon>
        <taxon>Embryophyta</taxon>
        <taxon>Tracheophyta</taxon>
        <taxon>Spermatophyta</taxon>
        <taxon>Magnoliopsida</taxon>
        <taxon>eudicotyledons</taxon>
        <taxon>Gunneridae</taxon>
        <taxon>Pentapetalae</taxon>
        <taxon>asterids</taxon>
        <taxon>campanulids</taxon>
        <taxon>Asterales</taxon>
        <taxon>Asteraceae</taxon>
        <taxon>Asteroideae</taxon>
        <taxon>Heliantheae alliance</taxon>
        <taxon>Millerieae</taxon>
        <taxon>Smallanthus</taxon>
    </lineage>
</organism>
<sequence length="225" mass="25430">MQAKIQDSGYAPSFSCYSSDSTTSTAVHKAIREDELARLYETEDVDFEFLSDEQVSVKRSLIAFPVFNRDLLINDDVVGEIKARDDGIEASSAIIDSLGNMFIDKRGESCSCSSSEADELESVPYCVWRPTKCKKSSSTGSGSKRWRFRYLLRRSNSEPKKADIPKQKRNSGGLQWKAQTPVHEQFYVQRRAENEVGKRKSYLPYRKDLVGLFSNVNGIGKILPF</sequence>
<evidence type="ECO:0000313" key="2">
    <source>
        <dbReference type="Proteomes" id="UP001056120"/>
    </source>
</evidence>
<name>A0ACB9IYR8_9ASTR</name>
<protein>
    <submittedName>
        <fullName evidence="1">Uncharacterized protein</fullName>
    </submittedName>
</protein>
<gene>
    <name evidence="1" type="ORF">L1987_17867</name>
</gene>
<reference evidence="2" key="1">
    <citation type="journal article" date="2022" name="Mol. Ecol. Resour.">
        <title>The genomes of chicory, endive, great burdock and yacon provide insights into Asteraceae palaeo-polyploidization history and plant inulin production.</title>
        <authorList>
            <person name="Fan W."/>
            <person name="Wang S."/>
            <person name="Wang H."/>
            <person name="Wang A."/>
            <person name="Jiang F."/>
            <person name="Liu H."/>
            <person name="Zhao H."/>
            <person name="Xu D."/>
            <person name="Zhang Y."/>
        </authorList>
    </citation>
    <scope>NUCLEOTIDE SEQUENCE [LARGE SCALE GENOMIC DNA]</scope>
    <source>
        <strain evidence="2">cv. Yunnan</strain>
    </source>
</reference>